<dbReference type="STRING" id="520764.AN618_16210"/>
<comment type="subcellular location">
    <subcellularLocation>
        <location evidence="6">Cytoplasm</location>
    </subcellularLocation>
</comment>
<dbReference type="PANTHER" id="PTHR31760:SF0">
    <property type="entry name" value="S-ADENOSYL-L-METHIONINE-DEPENDENT METHYLTRANSFERASES SUPERFAMILY PROTEIN"/>
    <property type="match status" value="1"/>
</dbReference>
<evidence type="ECO:0000256" key="1">
    <source>
        <dbReference type="ARBA" id="ARBA00022490"/>
    </source>
</evidence>
<dbReference type="Pfam" id="PF02527">
    <property type="entry name" value="GidB"/>
    <property type="match status" value="1"/>
</dbReference>
<dbReference type="PATRIC" id="fig|520764.3.peg.1740"/>
<dbReference type="SUPFAM" id="SSF53335">
    <property type="entry name" value="S-adenosyl-L-methionine-dependent methyltransferases"/>
    <property type="match status" value="1"/>
</dbReference>
<evidence type="ECO:0000313" key="8">
    <source>
        <dbReference type="Proteomes" id="UP000070427"/>
    </source>
</evidence>
<dbReference type="InParanoid" id="A0A140L756"/>
<keyword evidence="8" id="KW-1185">Reference proteome</keyword>
<dbReference type="AlphaFoldDB" id="A0A140L756"/>
<dbReference type="PIRSF" id="PIRSF003078">
    <property type="entry name" value="GidB"/>
    <property type="match status" value="1"/>
</dbReference>
<comment type="caution">
    <text evidence="7">The sequence shown here is derived from an EMBL/GenBank/DDBJ whole genome shotgun (WGS) entry which is preliminary data.</text>
</comment>
<dbReference type="FunCoup" id="A0A140L756">
    <property type="interactions" value="363"/>
</dbReference>
<sequence length="240" mass="27503">MKNNFEEKLIELAKKIDIEIEEHDAVLYGLYKKEIEKWSKKVNLTSIREDEEFIVKHIIDSLMLLKKIEIPFGARIIDVGTGAGFPGIPIKILRKDINVYLMDSNKKKADFLENAIKNLGLKETYVLYGRAENFGKNPEYRESFDFAVARAVSALNVILELCLPFVRIGGFFVALKGKEPEKEIEQARGAVEILGGKIKDVIYYELPGEIQRSMVIVEKMRKTPEKYPRREGIPEKKPLS</sequence>
<keyword evidence="3 6" id="KW-0489">Methyltransferase</keyword>
<organism evidence="7 8">
    <name type="scientific">Fervidicola ferrireducens</name>
    <dbReference type="NCBI Taxonomy" id="520764"/>
    <lineage>
        <taxon>Bacteria</taxon>
        <taxon>Bacillati</taxon>
        <taxon>Bacillota</taxon>
        <taxon>Clostridia</taxon>
        <taxon>Thermosediminibacterales</taxon>
        <taxon>Thermosediminibacteraceae</taxon>
        <taxon>Fervidicola</taxon>
    </lineage>
</organism>
<keyword evidence="2 6" id="KW-0698">rRNA processing</keyword>
<dbReference type="EMBL" id="LOED01000020">
    <property type="protein sequence ID" value="KXG76381.1"/>
    <property type="molecule type" value="Genomic_DNA"/>
</dbReference>
<feature type="binding site" evidence="6">
    <location>
        <position position="85"/>
    </location>
    <ligand>
        <name>S-adenosyl-L-methionine</name>
        <dbReference type="ChEBI" id="CHEBI:59789"/>
    </ligand>
</feature>
<dbReference type="FunFam" id="3.40.50.150:FF:000041">
    <property type="entry name" value="Ribosomal RNA small subunit methyltransferase G"/>
    <property type="match status" value="1"/>
</dbReference>
<evidence type="ECO:0000256" key="5">
    <source>
        <dbReference type="ARBA" id="ARBA00022691"/>
    </source>
</evidence>
<dbReference type="InterPro" id="IPR029063">
    <property type="entry name" value="SAM-dependent_MTases_sf"/>
</dbReference>
<protein>
    <recommendedName>
        <fullName evidence="6">Ribosomal RNA small subunit methyltransferase G</fullName>
        <ecNumber evidence="6">2.1.1.-</ecNumber>
    </recommendedName>
    <alternativeName>
        <fullName evidence="6">16S rRNA 7-methylguanosine methyltransferase</fullName>
        <shortName evidence="6">16S rRNA m7G methyltransferase</shortName>
    </alternativeName>
</protein>
<dbReference type="CDD" id="cd02440">
    <property type="entry name" value="AdoMet_MTases"/>
    <property type="match status" value="1"/>
</dbReference>
<dbReference type="Gene3D" id="3.40.50.150">
    <property type="entry name" value="Vaccinia Virus protein VP39"/>
    <property type="match status" value="1"/>
</dbReference>
<evidence type="ECO:0000256" key="3">
    <source>
        <dbReference type="ARBA" id="ARBA00022603"/>
    </source>
</evidence>
<dbReference type="HAMAP" id="MF_00074">
    <property type="entry name" value="16SrRNA_methyltr_G"/>
    <property type="match status" value="1"/>
</dbReference>
<dbReference type="GO" id="GO:0005829">
    <property type="term" value="C:cytosol"/>
    <property type="evidence" value="ECO:0007669"/>
    <property type="project" value="TreeGrafter"/>
</dbReference>
<reference evidence="7 8" key="1">
    <citation type="submission" date="2015-12" db="EMBL/GenBank/DDBJ databases">
        <title>Draft genome sequnece of Fervidicola ferrireducens strain Y170.</title>
        <authorList>
            <person name="Patel B.K."/>
        </authorList>
    </citation>
    <scope>NUCLEOTIDE SEQUENCE [LARGE SCALE GENOMIC DNA]</scope>
    <source>
        <strain evidence="7 8">Y170</strain>
    </source>
</reference>
<gene>
    <name evidence="6 7" type="primary">rsmG</name>
    <name evidence="7" type="ORF">AN618_16210</name>
</gene>
<dbReference type="EC" id="2.1.1.-" evidence="6"/>
<comment type="function">
    <text evidence="6">Specifically methylates the N7 position of a guanine in 16S rRNA.</text>
</comment>
<evidence type="ECO:0000256" key="4">
    <source>
        <dbReference type="ARBA" id="ARBA00022679"/>
    </source>
</evidence>
<feature type="binding site" evidence="6">
    <location>
        <position position="80"/>
    </location>
    <ligand>
        <name>S-adenosyl-L-methionine</name>
        <dbReference type="ChEBI" id="CHEBI:59789"/>
    </ligand>
</feature>
<comment type="caution">
    <text evidence="6">Lacks conserved residue(s) required for the propagation of feature annotation.</text>
</comment>
<dbReference type="RefSeq" id="WP_066353759.1">
    <property type="nucleotide sequence ID" value="NZ_LOED01000020.1"/>
</dbReference>
<proteinExistence type="inferred from homology"/>
<dbReference type="GO" id="GO:0070043">
    <property type="term" value="F:rRNA (guanine-N7-)-methyltransferase activity"/>
    <property type="evidence" value="ECO:0007669"/>
    <property type="project" value="UniProtKB-UniRule"/>
</dbReference>
<dbReference type="OrthoDB" id="9808773at2"/>
<evidence type="ECO:0000256" key="6">
    <source>
        <dbReference type="HAMAP-Rule" id="MF_00074"/>
    </source>
</evidence>
<dbReference type="Proteomes" id="UP000070427">
    <property type="component" value="Unassembled WGS sequence"/>
</dbReference>
<dbReference type="InterPro" id="IPR003682">
    <property type="entry name" value="rRNA_ssu_MeTfrase_G"/>
</dbReference>
<dbReference type="NCBIfam" id="TIGR00138">
    <property type="entry name" value="rsmG_gidB"/>
    <property type="match status" value="1"/>
</dbReference>
<feature type="binding site" evidence="6">
    <location>
        <position position="150"/>
    </location>
    <ligand>
        <name>S-adenosyl-L-methionine</name>
        <dbReference type="ChEBI" id="CHEBI:59789"/>
    </ligand>
</feature>
<evidence type="ECO:0000256" key="2">
    <source>
        <dbReference type="ARBA" id="ARBA00022552"/>
    </source>
</evidence>
<dbReference type="PANTHER" id="PTHR31760">
    <property type="entry name" value="S-ADENOSYL-L-METHIONINE-DEPENDENT METHYLTRANSFERASES SUPERFAMILY PROTEIN"/>
    <property type="match status" value="1"/>
</dbReference>
<keyword evidence="4 6" id="KW-0808">Transferase</keyword>
<name>A0A140L756_9FIRM</name>
<comment type="similarity">
    <text evidence="6">Belongs to the methyltransferase superfamily. RNA methyltransferase RsmG family.</text>
</comment>
<keyword evidence="5 6" id="KW-0949">S-adenosyl-L-methionine</keyword>
<keyword evidence="1 6" id="KW-0963">Cytoplasm</keyword>
<accession>A0A140L756</accession>
<evidence type="ECO:0000313" key="7">
    <source>
        <dbReference type="EMBL" id="KXG76381.1"/>
    </source>
</evidence>
<feature type="binding site" evidence="6">
    <location>
        <begin position="131"/>
        <end position="132"/>
    </location>
    <ligand>
        <name>S-adenosyl-L-methionine</name>
        <dbReference type="ChEBI" id="CHEBI:59789"/>
    </ligand>
</feature>